<name>A0A0C1E851_9BACT</name>
<dbReference type="EMBL" id="JSAM01000122">
    <property type="protein sequence ID" value="KIA76333.1"/>
    <property type="molecule type" value="Genomic_DNA"/>
</dbReference>
<evidence type="ECO:0000313" key="1">
    <source>
        <dbReference type="EMBL" id="KIA76333.1"/>
    </source>
</evidence>
<reference evidence="1 2" key="1">
    <citation type="journal article" date="2014" name="Mol. Biol. Evol.">
        <title>Massive expansion of Ubiquitination-related gene families within the Chlamydiae.</title>
        <authorList>
            <person name="Domman D."/>
            <person name="Collingro A."/>
            <person name="Lagkouvardos I."/>
            <person name="Gehre L."/>
            <person name="Weinmaier T."/>
            <person name="Rattei T."/>
            <person name="Subtil A."/>
            <person name="Horn M."/>
        </authorList>
    </citation>
    <scope>NUCLEOTIDE SEQUENCE [LARGE SCALE GENOMIC DNA]</scope>
    <source>
        <strain evidence="1 2">OEW1</strain>
    </source>
</reference>
<dbReference type="Gene3D" id="3.30.428.10">
    <property type="entry name" value="HIT-like"/>
    <property type="match status" value="1"/>
</dbReference>
<dbReference type="SUPFAM" id="SSF56219">
    <property type="entry name" value="DNase I-like"/>
    <property type="match status" value="1"/>
</dbReference>
<organism evidence="1 2">
    <name type="scientific">Parachlamydia acanthamoebae</name>
    <dbReference type="NCBI Taxonomy" id="83552"/>
    <lineage>
        <taxon>Bacteria</taxon>
        <taxon>Pseudomonadati</taxon>
        <taxon>Chlamydiota</taxon>
        <taxon>Chlamydiia</taxon>
        <taxon>Parachlamydiales</taxon>
        <taxon>Parachlamydiaceae</taxon>
        <taxon>Parachlamydia</taxon>
    </lineage>
</organism>
<evidence type="ECO:0008006" key="3">
    <source>
        <dbReference type="Google" id="ProtNLM"/>
    </source>
</evidence>
<dbReference type="PATRIC" id="fig|83552.4.peg.2563"/>
<dbReference type="InterPro" id="IPR036265">
    <property type="entry name" value="HIT-like_sf"/>
</dbReference>
<protein>
    <recommendedName>
        <fullName evidence="3">Endonuclease/exonuclease/phosphatase domain-containing protein</fullName>
    </recommendedName>
</protein>
<sequence length="538" mass="63514">MMSRTYYKLIIFFLCGMSGFGISEIHHLLNRPHFEYKAHCPPIPFQSKNYINIANYNIRTSYNDKETANSWDKRKDYYIKTLQMEDEARQVMQYMQDEIYRSLVKHLPYDSKFAECEKQTECRTCTFSQKEPFPVYETEFFRIALKASQDPNGVLYGNFPYPYRLIIALKRHASSLYEEEWQELRKVLEVLQTKVCEDIQAEYTSYGVFQDHYYKQKNEKKSEENTPHFFMHFVFRFPQGAKIKNVHFHDPNPYDQFEFRHYNLVKEGMLKANSNFIYKRIPDIINFQEVTYEQANFLKEKLPNHCFIGYTAFDGLPLDQVKPDTWIGEILAIGYRPERFECLEHGVQWLSPTPTEPSIGYDASRQRIIIWGKFKDTFTGKVFYMFNTHYDHLGGKMEYVEAEAYTIQNIAKEELWFSFGERFYESFNGEKLYQHYLKSLGCHDVRDKSLLGHYGEAGSWGGFPNDPFAVTIKNGAFCCDTLDIGFTNCKNSQILFSYSLSGAFDASMQRLYQMDEPVQNDCHLASDHFMTGFYVMIE</sequence>
<accession>A0A0C1E851</accession>
<dbReference type="InterPro" id="IPR036691">
    <property type="entry name" value="Endo/exonu/phosph_ase_sf"/>
</dbReference>
<dbReference type="AlphaFoldDB" id="A0A0C1E851"/>
<evidence type="ECO:0000313" key="2">
    <source>
        <dbReference type="Proteomes" id="UP000031307"/>
    </source>
</evidence>
<dbReference type="Gene3D" id="3.60.10.10">
    <property type="entry name" value="Endonuclease/exonuclease/phosphatase"/>
    <property type="match status" value="1"/>
</dbReference>
<gene>
    <name evidence="1" type="ORF">DB43_AL00160</name>
</gene>
<comment type="caution">
    <text evidence="1">The sequence shown here is derived from an EMBL/GenBank/DDBJ whole genome shotgun (WGS) entry which is preliminary data.</text>
</comment>
<proteinExistence type="predicted"/>
<dbReference type="Proteomes" id="UP000031307">
    <property type="component" value="Unassembled WGS sequence"/>
</dbReference>